<dbReference type="Gene3D" id="3.40.250.10">
    <property type="entry name" value="Rhodanese-like domain"/>
    <property type="match status" value="1"/>
</dbReference>
<protein>
    <submittedName>
        <fullName evidence="3">Rhodanese-like domain-containing protein</fullName>
    </submittedName>
</protein>
<reference evidence="3" key="1">
    <citation type="submission" date="2022-04" db="EMBL/GenBank/DDBJ databases">
        <title>Hymenobacter sp. isolated from the air.</title>
        <authorList>
            <person name="Won M."/>
            <person name="Lee C.-M."/>
            <person name="Woen H.-Y."/>
            <person name="Kwon S.-W."/>
        </authorList>
    </citation>
    <scope>NUCLEOTIDE SEQUENCE</scope>
    <source>
        <strain evidence="3">5116S-3</strain>
    </source>
</reference>
<organism evidence="3 4">
    <name type="scientific">Hymenobacter cellulosilyticus</name>
    <dbReference type="NCBI Taxonomy" id="2932248"/>
    <lineage>
        <taxon>Bacteria</taxon>
        <taxon>Pseudomonadati</taxon>
        <taxon>Bacteroidota</taxon>
        <taxon>Cytophagia</taxon>
        <taxon>Cytophagales</taxon>
        <taxon>Hymenobacteraceae</taxon>
        <taxon>Hymenobacter</taxon>
    </lineage>
</organism>
<dbReference type="CDD" id="cd00158">
    <property type="entry name" value="RHOD"/>
    <property type="match status" value="1"/>
</dbReference>
<evidence type="ECO:0000313" key="4">
    <source>
        <dbReference type="Proteomes" id="UP000831796"/>
    </source>
</evidence>
<feature type="domain" description="Rhodanese" evidence="2">
    <location>
        <begin position="55"/>
        <end position="113"/>
    </location>
</feature>
<name>A0A8T9PZN4_9BACT</name>
<keyword evidence="1" id="KW-0732">Signal</keyword>
<dbReference type="InterPro" id="IPR001763">
    <property type="entry name" value="Rhodanese-like_dom"/>
</dbReference>
<evidence type="ECO:0000259" key="2">
    <source>
        <dbReference type="PROSITE" id="PS50206"/>
    </source>
</evidence>
<feature type="chain" id="PRO_5035902641" evidence="1">
    <location>
        <begin position="21"/>
        <end position="135"/>
    </location>
</feature>
<dbReference type="InterPro" id="IPR036873">
    <property type="entry name" value="Rhodanese-like_dom_sf"/>
</dbReference>
<feature type="signal peptide" evidence="1">
    <location>
        <begin position="1"/>
        <end position="20"/>
    </location>
</feature>
<evidence type="ECO:0000313" key="3">
    <source>
        <dbReference type="EMBL" id="UOQ70557.1"/>
    </source>
</evidence>
<gene>
    <name evidence="3" type="ORF">MUN79_17790</name>
</gene>
<proteinExistence type="predicted"/>
<dbReference type="SUPFAM" id="SSF52821">
    <property type="entry name" value="Rhodanese/Cell cycle control phosphatase"/>
    <property type="match status" value="1"/>
</dbReference>
<dbReference type="PROSITE" id="PS51257">
    <property type="entry name" value="PROKAR_LIPOPROTEIN"/>
    <property type="match status" value="1"/>
</dbReference>
<keyword evidence="4" id="KW-1185">Reference proteome</keyword>
<dbReference type="PROSITE" id="PS50206">
    <property type="entry name" value="RHODANESE_3"/>
    <property type="match status" value="1"/>
</dbReference>
<accession>A0A8T9PZN4</accession>
<dbReference type="RefSeq" id="WP_244673976.1">
    <property type="nucleotide sequence ID" value="NZ_CP095046.1"/>
</dbReference>
<dbReference type="EMBL" id="CP095046">
    <property type="protein sequence ID" value="UOQ70557.1"/>
    <property type="molecule type" value="Genomic_DNA"/>
</dbReference>
<evidence type="ECO:0000256" key="1">
    <source>
        <dbReference type="SAM" id="SignalP"/>
    </source>
</evidence>
<dbReference type="Pfam" id="PF00581">
    <property type="entry name" value="Rhodanese"/>
    <property type="match status" value="1"/>
</dbReference>
<dbReference type="SMART" id="SM00450">
    <property type="entry name" value="RHOD"/>
    <property type="match status" value="1"/>
</dbReference>
<dbReference type="Proteomes" id="UP000831796">
    <property type="component" value="Chromosome"/>
</dbReference>
<dbReference type="KEGG" id="hcu:MUN79_17790"/>
<sequence>MKRPALLAWGLLLSACGSNAQSGENPAYDRLLRTLYKNTVPTIRPAALARELQKNPASVLVLDTRTPAEYQVSHLQGARFVDFDTYEKATFADLPRDRKVVVYCSVGYRSERVGSGCGLWALRRCKTSTVVFSSG</sequence>
<dbReference type="AlphaFoldDB" id="A0A8T9PZN4"/>